<evidence type="ECO:0000256" key="1">
    <source>
        <dbReference type="SAM" id="MobiDB-lite"/>
    </source>
</evidence>
<gene>
    <name evidence="2" type="ORF">MF672_019160</name>
</gene>
<organism evidence="2 3">
    <name type="scientific">Actinomadura luzonensis</name>
    <dbReference type="NCBI Taxonomy" id="2805427"/>
    <lineage>
        <taxon>Bacteria</taxon>
        <taxon>Bacillati</taxon>
        <taxon>Actinomycetota</taxon>
        <taxon>Actinomycetes</taxon>
        <taxon>Streptosporangiales</taxon>
        <taxon>Thermomonosporaceae</taxon>
        <taxon>Actinomadura</taxon>
    </lineage>
</organism>
<name>A0ABT0FU81_9ACTN</name>
<dbReference type="EMBL" id="JAKRKC020000001">
    <property type="protein sequence ID" value="MCK2215899.1"/>
    <property type="molecule type" value="Genomic_DNA"/>
</dbReference>
<dbReference type="SUPFAM" id="SSF55781">
    <property type="entry name" value="GAF domain-like"/>
    <property type="match status" value="1"/>
</dbReference>
<accession>A0ABT0FU81</accession>
<feature type="region of interest" description="Disordered" evidence="1">
    <location>
        <begin position="170"/>
        <end position="226"/>
    </location>
</feature>
<reference evidence="2 3" key="1">
    <citation type="submission" date="2022-04" db="EMBL/GenBank/DDBJ databases">
        <title>Genome draft of Actinomadura sp. ATCC 31491.</title>
        <authorList>
            <person name="Shi X."/>
            <person name="Du Y."/>
        </authorList>
    </citation>
    <scope>NUCLEOTIDE SEQUENCE [LARGE SCALE GENOMIC DNA]</scope>
    <source>
        <strain evidence="2 3">ATCC 31491</strain>
    </source>
</reference>
<evidence type="ECO:0008006" key="4">
    <source>
        <dbReference type="Google" id="ProtNLM"/>
    </source>
</evidence>
<dbReference type="Proteomes" id="UP001317259">
    <property type="component" value="Unassembled WGS sequence"/>
</dbReference>
<sequence>MGITDPVAPPRLTAPGLRALTDVLAAHDAEQLIDGLVGVAAEICGADHAGLVEVDAVRGVAHSLHVRTPPGDPLGVLRWLESGDALAALAAGGDPVRLDAVRFRVLSVPVPLNTRHQASLWVAGGDFDDHDEEFLVRFATAAGRMLEAHRDLQAAVRLLRAVQAFAVPGAAPGLPPEEAVHEGSGREGGADVGDEGERPPARAGQAGDEPVGRSRRPPPLSRLRRP</sequence>
<protein>
    <recommendedName>
        <fullName evidence="4">GAF domain-containing protein</fullName>
    </recommendedName>
</protein>
<proteinExistence type="predicted"/>
<evidence type="ECO:0000313" key="2">
    <source>
        <dbReference type="EMBL" id="MCK2215899.1"/>
    </source>
</evidence>
<evidence type="ECO:0000313" key="3">
    <source>
        <dbReference type="Proteomes" id="UP001317259"/>
    </source>
</evidence>
<comment type="caution">
    <text evidence="2">The sequence shown here is derived from an EMBL/GenBank/DDBJ whole genome shotgun (WGS) entry which is preliminary data.</text>
</comment>
<feature type="compositionally biased region" description="Basic and acidic residues" evidence="1">
    <location>
        <begin position="178"/>
        <end position="200"/>
    </location>
</feature>
<keyword evidence="3" id="KW-1185">Reference proteome</keyword>
<dbReference type="RefSeq" id="WP_242376573.1">
    <property type="nucleotide sequence ID" value="NZ_JAKRKC020000001.1"/>
</dbReference>